<evidence type="ECO:0000313" key="2">
    <source>
        <dbReference type="EMBL" id="TCV94271.1"/>
    </source>
</evidence>
<sequence length="222" mass="24390">MKINHLRIVVAVLSASMLFAGCSSKVAETDEYSGFLPDYSKLERTEIASGHEVLRWIAPGFKESAYRGIYISPLVYYPAAKPNQRVSQDTLNKIKDYANLRLTNALAQRQVLLPNPSGSRVLVAKVAITAVTAENKDMQYYEVIPVAAVIATTMAASGNRTQNTVLFFEMNLVDKDTGKTVIAVVRKGYGKTIGDNNDPITVNDVKQAIDDMVKDVVNFPKS</sequence>
<evidence type="ECO:0000256" key="1">
    <source>
        <dbReference type="SAM" id="SignalP"/>
    </source>
</evidence>
<gene>
    <name evidence="2" type="ORF">EDC52_10711</name>
</gene>
<dbReference type="EMBL" id="SMCR01000007">
    <property type="protein sequence ID" value="TCV94271.1"/>
    <property type="molecule type" value="Genomic_DNA"/>
</dbReference>
<dbReference type="RefSeq" id="WP_131865974.1">
    <property type="nucleotide sequence ID" value="NZ_SMCR01000007.1"/>
</dbReference>
<accession>A0A4R3YPI8</accession>
<organism evidence="2 3">
    <name type="scientific">Biostraticola tofi</name>
    <dbReference type="NCBI Taxonomy" id="466109"/>
    <lineage>
        <taxon>Bacteria</taxon>
        <taxon>Pseudomonadati</taxon>
        <taxon>Pseudomonadota</taxon>
        <taxon>Gammaproteobacteria</taxon>
        <taxon>Enterobacterales</taxon>
        <taxon>Bruguierivoracaceae</taxon>
        <taxon>Biostraticola</taxon>
    </lineage>
</organism>
<dbReference type="OrthoDB" id="6192874at2"/>
<keyword evidence="1" id="KW-0732">Signal</keyword>
<dbReference type="AlphaFoldDB" id="A0A4R3YPI8"/>
<dbReference type="InterPro" id="IPR021747">
    <property type="entry name" value="DUF3313"/>
</dbReference>
<comment type="caution">
    <text evidence="2">The sequence shown here is derived from an EMBL/GenBank/DDBJ whole genome shotgun (WGS) entry which is preliminary data.</text>
</comment>
<dbReference type="PROSITE" id="PS51257">
    <property type="entry name" value="PROKAR_LIPOPROTEIN"/>
    <property type="match status" value="1"/>
</dbReference>
<feature type="chain" id="PRO_5020751245" evidence="1">
    <location>
        <begin position="21"/>
        <end position="222"/>
    </location>
</feature>
<protein>
    <submittedName>
        <fullName evidence="2">Uncharacterized protein DUF3313</fullName>
    </submittedName>
</protein>
<reference evidence="2 3" key="1">
    <citation type="submission" date="2019-03" db="EMBL/GenBank/DDBJ databases">
        <title>Genomic Encyclopedia of Type Strains, Phase IV (KMG-IV): sequencing the most valuable type-strain genomes for metagenomic binning, comparative biology and taxonomic classification.</title>
        <authorList>
            <person name="Goeker M."/>
        </authorList>
    </citation>
    <scope>NUCLEOTIDE SEQUENCE [LARGE SCALE GENOMIC DNA]</scope>
    <source>
        <strain evidence="2 3">DSM 19580</strain>
    </source>
</reference>
<evidence type="ECO:0000313" key="3">
    <source>
        <dbReference type="Proteomes" id="UP000295719"/>
    </source>
</evidence>
<dbReference type="Proteomes" id="UP000295719">
    <property type="component" value="Unassembled WGS sequence"/>
</dbReference>
<name>A0A4R3YPI8_9GAMM</name>
<dbReference type="Pfam" id="PF11769">
    <property type="entry name" value="DUF3313"/>
    <property type="match status" value="1"/>
</dbReference>
<keyword evidence="3" id="KW-1185">Reference proteome</keyword>
<feature type="signal peptide" evidence="1">
    <location>
        <begin position="1"/>
        <end position="20"/>
    </location>
</feature>
<proteinExistence type="predicted"/>